<dbReference type="Proteomes" id="UP000032141">
    <property type="component" value="Chromosome C8"/>
</dbReference>
<name>A0A0D3DMZ6_BRAOL</name>
<feature type="region of interest" description="Disordered" evidence="1">
    <location>
        <begin position="43"/>
        <end position="63"/>
    </location>
</feature>
<evidence type="ECO:0000313" key="4">
    <source>
        <dbReference type="Proteomes" id="UP000032141"/>
    </source>
</evidence>
<feature type="compositionally biased region" description="Basic and acidic residues" evidence="1">
    <location>
        <begin position="165"/>
        <end position="176"/>
    </location>
</feature>
<keyword evidence="4" id="KW-1185">Reference proteome</keyword>
<dbReference type="EnsemblPlants" id="Bo8g051190.1">
    <property type="protein sequence ID" value="Bo8g051190.1"/>
    <property type="gene ID" value="Bo8g051190"/>
</dbReference>
<protein>
    <recommendedName>
        <fullName evidence="2">Myb-like domain-containing protein</fullName>
    </recommendedName>
</protein>
<dbReference type="GeneID" id="106308793"/>
<evidence type="ECO:0000259" key="2">
    <source>
        <dbReference type="PROSITE" id="PS50090"/>
    </source>
</evidence>
<dbReference type="PANTHER" id="PTHR45023:SF4">
    <property type="entry name" value="GLYCINE-RICH PROTEIN-RELATED"/>
    <property type="match status" value="1"/>
</dbReference>
<dbReference type="InterPro" id="IPR001005">
    <property type="entry name" value="SANT/Myb"/>
</dbReference>
<dbReference type="AlphaFoldDB" id="A0A0D3DMZ6"/>
<evidence type="ECO:0000313" key="3">
    <source>
        <dbReference type="EnsemblPlants" id="Bo8g051190.1"/>
    </source>
</evidence>
<feature type="region of interest" description="Disordered" evidence="1">
    <location>
        <begin position="149"/>
        <end position="178"/>
    </location>
</feature>
<feature type="compositionally biased region" description="Polar residues" evidence="1">
    <location>
        <begin position="43"/>
        <end position="55"/>
    </location>
</feature>
<dbReference type="RefSeq" id="XP_013601366.1">
    <property type="nucleotide sequence ID" value="XM_013745912.1"/>
</dbReference>
<sequence>MDFNPFTESSNFVELLSSQQNVVFGNISDSVSLSSSQVPFLGSQGTDDSNFGEDTQANRKERRTWTPTDDVVLISSWLKTRKDPVVGNEQRSLTFWKNIVAYFSASPKLDGCEKREASHCKNRWHKINDLVCKFCGAYEAATREKSSEQNENDKWCELSTTKNDGSSKKKKCEDGSHSTSSKAVEEDYALDDEGTNRPPSVKVAKACSKKTVVDGKELSEFQTMWSIKKQDLALKERLSKMKLLDSFIAKQEPLVDYEEALKKKLLMS</sequence>
<dbReference type="KEGG" id="boe:106308793"/>
<reference evidence="3 4" key="1">
    <citation type="journal article" date="2014" name="Genome Biol.">
        <title>Transcriptome and methylome profiling reveals relics of genome dominance in the mesopolyploid Brassica oleracea.</title>
        <authorList>
            <person name="Parkin I.A."/>
            <person name="Koh C."/>
            <person name="Tang H."/>
            <person name="Robinson S.J."/>
            <person name="Kagale S."/>
            <person name="Clarke W.E."/>
            <person name="Town C.D."/>
            <person name="Nixon J."/>
            <person name="Krishnakumar V."/>
            <person name="Bidwell S.L."/>
            <person name="Denoeud F."/>
            <person name="Belcram H."/>
            <person name="Links M.G."/>
            <person name="Just J."/>
            <person name="Clarke C."/>
            <person name="Bender T."/>
            <person name="Huebert T."/>
            <person name="Mason A.S."/>
            <person name="Pires J.C."/>
            <person name="Barker G."/>
            <person name="Moore J."/>
            <person name="Walley P.G."/>
            <person name="Manoli S."/>
            <person name="Batley J."/>
            <person name="Edwards D."/>
            <person name="Nelson M.N."/>
            <person name="Wang X."/>
            <person name="Paterson A.H."/>
            <person name="King G."/>
            <person name="Bancroft I."/>
            <person name="Chalhoub B."/>
            <person name="Sharpe A.G."/>
        </authorList>
    </citation>
    <scope>NUCLEOTIDE SEQUENCE</scope>
    <source>
        <strain evidence="3 4">cv. TO1000</strain>
    </source>
</reference>
<feature type="domain" description="Myb-like" evidence="2">
    <location>
        <begin position="57"/>
        <end position="128"/>
    </location>
</feature>
<organism evidence="3 4">
    <name type="scientific">Brassica oleracea var. oleracea</name>
    <dbReference type="NCBI Taxonomy" id="109376"/>
    <lineage>
        <taxon>Eukaryota</taxon>
        <taxon>Viridiplantae</taxon>
        <taxon>Streptophyta</taxon>
        <taxon>Embryophyta</taxon>
        <taxon>Tracheophyta</taxon>
        <taxon>Spermatophyta</taxon>
        <taxon>Magnoliopsida</taxon>
        <taxon>eudicotyledons</taxon>
        <taxon>Gunneridae</taxon>
        <taxon>Pentapetalae</taxon>
        <taxon>rosids</taxon>
        <taxon>malvids</taxon>
        <taxon>Brassicales</taxon>
        <taxon>Brassicaceae</taxon>
        <taxon>Brassiceae</taxon>
        <taxon>Brassica</taxon>
    </lineage>
</organism>
<accession>A0A0D3DMZ6</accession>
<evidence type="ECO:0000256" key="1">
    <source>
        <dbReference type="SAM" id="MobiDB-lite"/>
    </source>
</evidence>
<dbReference type="HOGENOM" id="CLU_012390_0_0_1"/>
<proteinExistence type="predicted"/>
<dbReference type="PANTHER" id="PTHR45023">
    <property type="match status" value="1"/>
</dbReference>
<dbReference type="Gramene" id="Bo8g051190.1">
    <property type="protein sequence ID" value="Bo8g051190.1"/>
    <property type="gene ID" value="Bo8g051190"/>
</dbReference>
<dbReference type="PROSITE" id="PS50090">
    <property type="entry name" value="MYB_LIKE"/>
    <property type="match status" value="1"/>
</dbReference>
<reference evidence="3" key="2">
    <citation type="submission" date="2015-03" db="UniProtKB">
        <authorList>
            <consortium name="EnsemblPlants"/>
        </authorList>
    </citation>
    <scope>IDENTIFICATION</scope>
</reference>